<protein>
    <recommendedName>
        <fullName evidence="3">CCHC-type domain-containing protein</fullName>
    </recommendedName>
</protein>
<keyword evidence="1" id="KW-0863">Zinc-finger</keyword>
<feature type="region of interest" description="Disordered" evidence="2">
    <location>
        <begin position="215"/>
        <end position="254"/>
    </location>
</feature>
<gene>
    <name evidence="4" type="ORF">CHILSU_LOCUS10717</name>
</gene>
<feature type="domain" description="CCHC-type" evidence="3">
    <location>
        <begin position="166"/>
        <end position="181"/>
    </location>
</feature>
<keyword evidence="1" id="KW-0479">Metal-binding</keyword>
<feature type="domain" description="CCHC-type" evidence="3">
    <location>
        <begin position="189"/>
        <end position="203"/>
    </location>
</feature>
<dbReference type="SUPFAM" id="SSF57756">
    <property type="entry name" value="Retrovirus zinc finger-like domains"/>
    <property type="match status" value="1"/>
</dbReference>
<dbReference type="InterPro" id="IPR036875">
    <property type="entry name" value="Znf_CCHC_sf"/>
</dbReference>
<dbReference type="Gene3D" id="4.10.60.10">
    <property type="entry name" value="Zinc finger, CCHC-type"/>
    <property type="match status" value="1"/>
</dbReference>
<sequence length="254" mass="27626">MILIILDISFDESRCGFDYNRGILSVLLLTSNPIGFLDQLWKASWRRPARLGPGSCWYIGRIDRRRQTLSRRNWRKLLRSTQRSAGRVSGLDDSVTRAKLLEAMAGKGCTANKVTVGEIRPGPGGARFVVVRCQVGPAKKVVLEGTLKVGWSLARVRVLDARPMHCYRCMRKGHTAQRCPSGMARSQLCYRCGIAGHKAAECRAVPHCAVCEGTGRSSGHVMRSRRCDSPATSGKSSGGEVAESPAPPGGGMSE</sequence>
<organism evidence="4 5">
    <name type="scientific">Chilo suppressalis</name>
    <name type="common">Asiatic rice borer moth</name>
    <dbReference type="NCBI Taxonomy" id="168631"/>
    <lineage>
        <taxon>Eukaryota</taxon>
        <taxon>Metazoa</taxon>
        <taxon>Ecdysozoa</taxon>
        <taxon>Arthropoda</taxon>
        <taxon>Hexapoda</taxon>
        <taxon>Insecta</taxon>
        <taxon>Pterygota</taxon>
        <taxon>Neoptera</taxon>
        <taxon>Endopterygota</taxon>
        <taxon>Lepidoptera</taxon>
        <taxon>Glossata</taxon>
        <taxon>Ditrysia</taxon>
        <taxon>Pyraloidea</taxon>
        <taxon>Crambidae</taxon>
        <taxon>Crambinae</taxon>
        <taxon>Chilo</taxon>
    </lineage>
</organism>
<dbReference type="PROSITE" id="PS50158">
    <property type="entry name" value="ZF_CCHC"/>
    <property type="match status" value="2"/>
</dbReference>
<evidence type="ECO:0000313" key="5">
    <source>
        <dbReference type="Proteomes" id="UP001153292"/>
    </source>
</evidence>
<keyword evidence="1" id="KW-0862">Zinc</keyword>
<keyword evidence="5" id="KW-1185">Reference proteome</keyword>
<dbReference type="SMART" id="SM00343">
    <property type="entry name" value="ZnF_C2HC"/>
    <property type="match status" value="2"/>
</dbReference>
<name>A0ABN8BGU1_CHISP</name>
<dbReference type="InterPro" id="IPR001878">
    <property type="entry name" value="Znf_CCHC"/>
</dbReference>
<evidence type="ECO:0000256" key="2">
    <source>
        <dbReference type="SAM" id="MobiDB-lite"/>
    </source>
</evidence>
<proteinExistence type="predicted"/>
<reference evidence="4" key="1">
    <citation type="submission" date="2021-12" db="EMBL/GenBank/DDBJ databases">
        <authorList>
            <person name="King R."/>
        </authorList>
    </citation>
    <scope>NUCLEOTIDE SEQUENCE</scope>
</reference>
<dbReference type="Proteomes" id="UP001153292">
    <property type="component" value="Chromosome 8"/>
</dbReference>
<evidence type="ECO:0000256" key="1">
    <source>
        <dbReference type="PROSITE-ProRule" id="PRU00047"/>
    </source>
</evidence>
<dbReference type="EMBL" id="OU963901">
    <property type="protein sequence ID" value="CAH0407318.1"/>
    <property type="molecule type" value="Genomic_DNA"/>
</dbReference>
<evidence type="ECO:0000259" key="3">
    <source>
        <dbReference type="PROSITE" id="PS50158"/>
    </source>
</evidence>
<accession>A0ABN8BGU1</accession>
<evidence type="ECO:0000313" key="4">
    <source>
        <dbReference type="EMBL" id="CAH0407318.1"/>
    </source>
</evidence>